<dbReference type="KEGG" id="pte:PTT_07402"/>
<keyword evidence="2" id="KW-1185">Reference proteome</keyword>
<evidence type="ECO:0000313" key="1">
    <source>
        <dbReference type="EMBL" id="EFQ94802.1"/>
    </source>
</evidence>
<name>E3RHJ7_PYRTT</name>
<sequence>MTLALNEALLINGLEEEENAKRAVTEDVVAMPKVDVGISSPFSTVLISIALLVL</sequence>
<dbReference type="AlphaFoldDB" id="E3RHJ7"/>
<reference evidence="1 2" key="1">
    <citation type="journal article" date="2010" name="Genome Biol.">
        <title>A first genome assembly of the barley fungal pathogen Pyrenophora teres f. teres.</title>
        <authorList>
            <person name="Ellwood S.R."/>
            <person name="Liu Z."/>
            <person name="Syme R.A."/>
            <person name="Lai Z."/>
            <person name="Hane J.K."/>
            <person name="Keiper F."/>
            <person name="Moffat C.S."/>
            <person name="Oliver R.P."/>
            <person name="Friesen T.L."/>
        </authorList>
    </citation>
    <scope>NUCLEOTIDE SEQUENCE [LARGE SCALE GENOMIC DNA]</scope>
    <source>
        <strain evidence="1 2">0-1</strain>
    </source>
</reference>
<proteinExistence type="predicted"/>
<dbReference type="EMBL" id="GL533121">
    <property type="protein sequence ID" value="EFQ94802.1"/>
    <property type="molecule type" value="Genomic_DNA"/>
</dbReference>
<organism evidence="2">
    <name type="scientific">Pyrenophora teres f. teres (strain 0-1)</name>
    <name type="common">Barley net blotch fungus</name>
    <name type="synonym">Drechslera teres f. teres</name>
    <dbReference type="NCBI Taxonomy" id="861557"/>
    <lineage>
        <taxon>Eukaryota</taxon>
        <taxon>Fungi</taxon>
        <taxon>Dikarya</taxon>
        <taxon>Ascomycota</taxon>
        <taxon>Pezizomycotina</taxon>
        <taxon>Dothideomycetes</taxon>
        <taxon>Pleosporomycetidae</taxon>
        <taxon>Pleosporales</taxon>
        <taxon>Pleosporineae</taxon>
        <taxon>Pleosporaceae</taxon>
        <taxon>Pyrenophora</taxon>
    </lineage>
</organism>
<accession>E3RHJ7</accession>
<dbReference type="HOGENOM" id="CLU_3051459_0_0_1"/>
<protein>
    <submittedName>
        <fullName evidence="1">Uncharacterized protein</fullName>
    </submittedName>
</protein>
<evidence type="ECO:0000313" key="2">
    <source>
        <dbReference type="Proteomes" id="UP000001067"/>
    </source>
</evidence>
<gene>
    <name evidence="1" type="ORF">PTT_07402</name>
</gene>
<dbReference type="Proteomes" id="UP000001067">
    <property type="component" value="Unassembled WGS sequence"/>
</dbReference>